<feature type="transmembrane region" description="Helical" evidence="2">
    <location>
        <begin position="455"/>
        <end position="473"/>
    </location>
</feature>
<proteinExistence type="predicted"/>
<comment type="caution">
    <text evidence="4">The sequence shown here is derived from an EMBL/GenBank/DDBJ whole genome shotgun (WGS) entry which is preliminary data.</text>
</comment>
<dbReference type="RefSeq" id="WP_003924212.1">
    <property type="nucleotide sequence ID" value="NZ_BCTB01000006.1"/>
</dbReference>
<dbReference type="InterPro" id="IPR005625">
    <property type="entry name" value="PepSY-ass_TM"/>
</dbReference>
<feature type="transmembrane region" description="Helical" evidence="2">
    <location>
        <begin position="430"/>
        <end position="449"/>
    </location>
</feature>
<protein>
    <submittedName>
        <fullName evidence="4">Integral membrane protein</fullName>
    </submittedName>
</protein>
<dbReference type="Proteomes" id="UP000069654">
    <property type="component" value="Unassembled WGS sequence"/>
</dbReference>
<keyword evidence="2" id="KW-1133">Transmembrane helix</keyword>
<evidence type="ECO:0000313" key="5">
    <source>
        <dbReference type="Proteomes" id="UP000069654"/>
    </source>
</evidence>
<evidence type="ECO:0000313" key="4">
    <source>
        <dbReference type="EMBL" id="GAT14345.1"/>
    </source>
</evidence>
<evidence type="ECO:0000256" key="2">
    <source>
        <dbReference type="SAM" id="Phobius"/>
    </source>
</evidence>
<dbReference type="AlphaFoldDB" id="A0A100XD20"/>
<reference evidence="5" key="2">
    <citation type="submission" date="2016-02" db="EMBL/GenBank/DDBJ databases">
        <title>Draft genome sequence of five rapidly growing Mycobacterium species.</title>
        <authorList>
            <person name="Katahira K."/>
            <person name="Gotou Y."/>
            <person name="Iida K."/>
            <person name="Ogura Y."/>
            <person name="Hayashi T."/>
        </authorList>
    </citation>
    <scope>NUCLEOTIDE SEQUENCE [LARGE SCALE GENOMIC DNA]</scope>
    <source>
        <strain evidence="5">JCM6362</strain>
    </source>
</reference>
<organism evidence="4 5">
    <name type="scientific">Mycolicibacterium thermoresistibile</name>
    <name type="common">Mycobacterium thermoresistibile</name>
    <dbReference type="NCBI Taxonomy" id="1797"/>
    <lineage>
        <taxon>Bacteria</taxon>
        <taxon>Bacillati</taxon>
        <taxon>Actinomycetota</taxon>
        <taxon>Actinomycetes</taxon>
        <taxon>Mycobacteriales</taxon>
        <taxon>Mycobacteriaceae</taxon>
        <taxon>Mycolicibacterium</taxon>
    </lineage>
</organism>
<dbReference type="PANTHER" id="PTHR34219">
    <property type="entry name" value="IRON-REGULATED INNER MEMBRANE PROTEIN-RELATED"/>
    <property type="match status" value="1"/>
</dbReference>
<keyword evidence="2" id="KW-0472">Membrane</keyword>
<evidence type="ECO:0000256" key="1">
    <source>
        <dbReference type="SAM" id="MobiDB-lite"/>
    </source>
</evidence>
<feature type="domain" description="PepSY" evidence="3">
    <location>
        <begin position="80"/>
        <end position="144"/>
    </location>
</feature>
<dbReference type="PANTHER" id="PTHR34219:SF1">
    <property type="entry name" value="PEPSY DOMAIN-CONTAINING PROTEIN"/>
    <property type="match status" value="1"/>
</dbReference>
<feature type="transmembrane region" description="Helical" evidence="2">
    <location>
        <begin position="177"/>
        <end position="195"/>
    </location>
</feature>
<evidence type="ECO:0000259" key="3">
    <source>
        <dbReference type="Pfam" id="PF03413"/>
    </source>
</evidence>
<gene>
    <name evidence="4" type="ORF">RMCT_1316</name>
</gene>
<feature type="transmembrane region" description="Helical" evidence="2">
    <location>
        <begin position="229"/>
        <end position="249"/>
    </location>
</feature>
<dbReference type="Pfam" id="PF03413">
    <property type="entry name" value="PepSY"/>
    <property type="match status" value="1"/>
</dbReference>
<dbReference type="OrthoDB" id="9791166at2"/>
<accession>A0A100XD20</accession>
<sequence>MTTTGEDRVDSGSRVHPATRAHRHPVLALLRRLHFYAGVFVGPFILIAAVTGLLYALIPQIDAAVHRHELTVDRVGEQRLPLAEQIAAARAAHPTGAVSSVRPPVTAEETTQVTFAVDPETSGVPADYARTVFVDPYTGEVRGTLTTYGQWMPVRAWFDELHRNLHLGAVGRHYSELAASWLWVIALAGLVLWVRHRRRSGGLRRLALPDRAGPDGSPNSRNRAVSRHAAVGVWLLVALLGLSATGITWSRYGGASVDRLQQQLNSKAPAVDTSLSTPATGQHGHAGHHSGTGSGDELLAGVDTVLRSAQQAGLAGPMWLYPPAEPGEAWRAAERKRDWPTRNDAVAVDPVSGEITDRVDFADWPLLAKLTRWTIDAHMGILFGVVNQVVLILTAVGLIYLIVRGYRMWWQRRPVRGTAWAVGRPPLRGALRALGPLPATVLVLTAALVGWFLPLFGLSLLAFVAVDAAVAWYKRRRT</sequence>
<dbReference type="Pfam" id="PF03929">
    <property type="entry name" value="PepSY_TM"/>
    <property type="match status" value="1"/>
</dbReference>
<dbReference type="STRING" id="1797.RMCT_1316"/>
<feature type="transmembrane region" description="Helical" evidence="2">
    <location>
        <begin position="381"/>
        <end position="403"/>
    </location>
</feature>
<feature type="region of interest" description="Disordered" evidence="1">
    <location>
        <begin position="268"/>
        <end position="294"/>
    </location>
</feature>
<dbReference type="EMBL" id="BCTB01000006">
    <property type="protein sequence ID" value="GAT14345.1"/>
    <property type="molecule type" value="Genomic_DNA"/>
</dbReference>
<reference evidence="4 5" key="1">
    <citation type="journal article" date="2016" name="Genome Announc.">
        <title>Draft Genome Sequences of Five Rapidly Growing Mycobacterium Species, M. thermoresistibile, M. fortuitum subsp. acetamidolyticum, M. canariasense, M. brisbanense, and M. novocastrense.</title>
        <authorList>
            <person name="Katahira K."/>
            <person name="Ogura Y."/>
            <person name="Gotoh Y."/>
            <person name="Hayashi T."/>
        </authorList>
    </citation>
    <scope>NUCLEOTIDE SEQUENCE [LARGE SCALE GENOMIC DNA]</scope>
    <source>
        <strain evidence="4 5">JCM6362</strain>
    </source>
</reference>
<keyword evidence="2" id="KW-0812">Transmembrane</keyword>
<feature type="transmembrane region" description="Helical" evidence="2">
    <location>
        <begin position="33"/>
        <end position="58"/>
    </location>
</feature>
<name>A0A100XD20_MYCTH</name>
<dbReference type="OMA" id="LAWRWHF"/>
<dbReference type="InterPro" id="IPR025711">
    <property type="entry name" value="PepSY"/>
</dbReference>